<feature type="compositionally biased region" description="Basic and acidic residues" evidence="1">
    <location>
        <begin position="328"/>
        <end position="355"/>
    </location>
</feature>
<keyword evidence="5" id="KW-1185">Reference proteome</keyword>
<keyword evidence="2" id="KW-0812">Transmembrane</keyword>
<proteinExistence type="predicted"/>
<keyword evidence="2" id="KW-1133">Transmembrane helix</keyword>
<dbReference type="OrthoDB" id="5426678at2759"/>
<sequence>MFESQPGPSRSPRRLALFIFALLAGSGIPLVQGLRTTSGSPCASICHKQSPNTTASQIACLDSQFNNGKGKDFEDCITCQLESTYVDRLSGETDVDWGLYNLRYAFTSCVFGYPEIAANISTPCTVGCGGIQTASELNLLDPSSDNFHNWCGSTGFADNSINSCEFCYNLTYSMAYQQVYMANFLESIRYDCHLRTAVGYVFGIEPSRIFSDVLLPSTLSLATTSPSKPGPNLGIVIAIPIVGFLILVLGLVGCCYFFIRWRRRRRAGRGRRQNPPFEMWHDPSQFQAQQGPGGAGYSTQMYNTGYTGQAQNPEYGPGFGISFASGHGQDHSPGDHAKNAYSYELRETSPSDHHPTTQIGGHGNEVDRKTPYTDQITQSPSPPSAYVSPQAGAGHWQFQADQKPPL</sequence>
<dbReference type="AlphaFoldDB" id="A0A8J8W3D0"/>
<protein>
    <recommendedName>
        <fullName evidence="6">LPXTG-domain-containing protein</fullName>
    </recommendedName>
</protein>
<evidence type="ECO:0000256" key="3">
    <source>
        <dbReference type="SAM" id="SignalP"/>
    </source>
</evidence>
<keyword evidence="2" id="KW-0472">Membrane</keyword>
<accession>A0A8J8W3D0</accession>
<feature type="signal peptide" evidence="3">
    <location>
        <begin position="1"/>
        <end position="33"/>
    </location>
</feature>
<organism evidence="4 5">
    <name type="scientific">Penicillium ucsense</name>
    <dbReference type="NCBI Taxonomy" id="2839758"/>
    <lineage>
        <taxon>Eukaryota</taxon>
        <taxon>Fungi</taxon>
        <taxon>Dikarya</taxon>
        <taxon>Ascomycota</taxon>
        <taxon>Pezizomycotina</taxon>
        <taxon>Eurotiomycetes</taxon>
        <taxon>Eurotiomycetidae</taxon>
        <taxon>Eurotiales</taxon>
        <taxon>Aspergillaceae</taxon>
        <taxon>Penicillium</taxon>
    </lineage>
</organism>
<evidence type="ECO:0000313" key="4">
    <source>
        <dbReference type="EMBL" id="KAF7715760.1"/>
    </source>
</evidence>
<feature type="chain" id="PRO_5035314231" description="LPXTG-domain-containing protein" evidence="3">
    <location>
        <begin position="34"/>
        <end position="406"/>
    </location>
</feature>
<gene>
    <name evidence="4" type="ORF">PECM_006529</name>
</gene>
<feature type="compositionally biased region" description="Polar residues" evidence="1">
    <location>
        <begin position="297"/>
        <end position="312"/>
    </location>
</feature>
<evidence type="ECO:0000256" key="1">
    <source>
        <dbReference type="SAM" id="MobiDB-lite"/>
    </source>
</evidence>
<evidence type="ECO:0000313" key="5">
    <source>
        <dbReference type="Proteomes" id="UP000631181"/>
    </source>
</evidence>
<name>A0A8J8W3D0_9EURO</name>
<feature type="region of interest" description="Disordered" evidence="1">
    <location>
        <begin position="270"/>
        <end position="406"/>
    </location>
</feature>
<evidence type="ECO:0008006" key="6">
    <source>
        <dbReference type="Google" id="ProtNLM"/>
    </source>
</evidence>
<evidence type="ECO:0000256" key="2">
    <source>
        <dbReference type="SAM" id="Phobius"/>
    </source>
</evidence>
<dbReference type="EMBL" id="WIWV01000052">
    <property type="protein sequence ID" value="KAF7715760.1"/>
    <property type="molecule type" value="Genomic_DNA"/>
</dbReference>
<reference evidence="4" key="1">
    <citation type="journal article" date="2020" name="Front. Microbiol.">
        <title>Gene regulatory networks of Penicillium echinulatum 2HH and Penicillium oxalicum 114-2 inferred by a computational biology approach.</title>
        <authorList>
            <person name="Lenz A.R."/>
            <person name="Galan-Vasquez E."/>
            <person name="Balbinot E."/>
            <person name="De Abreu F.P."/>
            <person name="De Oliveira N.S."/>
            <person name="Da Rosa L.O."/>
            <person name="De Avila E Silva S."/>
            <person name="Camassola M."/>
            <person name="Dillon A.J.P."/>
            <person name="Perez-Rueda E."/>
        </authorList>
    </citation>
    <scope>NUCLEOTIDE SEQUENCE</scope>
    <source>
        <strain evidence="4">S1M29</strain>
    </source>
</reference>
<feature type="transmembrane region" description="Helical" evidence="2">
    <location>
        <begin position="233"/>
        <end position="259"/>
    </location>
</feature>
<comment type="caution">
    <text evidence="4">The sequence shown here is derived from an EMBL/GenBank/DDBJ whole genome shotgun (WGS) entry which is preliminary data.</text>
</comment>
<keyword evidence="3" id="KW-0732">Signal</keyword>
<dbReference type="Proteomes" id="UP000631181">
    <property type="component" value="Unassembled WGS sequence"/>
</dbReference>